<dbReference type="RefSeq" id="WP_140944838.1">
    <property type="nucleotide sequence ID" value="NZ_FAOO01000006.1"/>
</dbReference>
<evidence type="ECO:0000313" key="2">
    <source>
        <dbReference type="Proteomes" id="UP000320623"/>
    </source>
</evidence>
<reference evidence="2" key="1">
    <citation type="submission" date="2015-11" db="EMBL/GenBank/DDBJ databases">
        <authorList>
            <person name="Varghese N."/>
        </authorList>
    </citation>
    <scope>NUCLEOTIDE SEQUENCE [LARGE SCALE GENOMIC DNA]</scope>
</reference>
<dbReference type="Proteomes" id="UP000320623">
    <property type="component" value="Unassembled WGS sequence"/>
</dbReference>
<evidence type="ECO:0000313" key="1">
    <source>
        <dbReference type="EMBL" id="CUU04831.1"/>
    </source>
</evidence>
<proteinExistence type="predicted"/>
<gene>
    <name evidence="1" type="ORF">JGI1_01087</name>
</gene>
<protein>
    <submittedName>
        <fullName evidence="1">Uncharacterized protein</fullName>
    </submittedName>
</protein>
<keyword evidence="2" id="KW-1185">Reference proteome</keyword>
<accession>A0A0S4N3V2</accession>
<organism evidence="1 2">
    <name type="scientific">Candidatus Thermokryptus mobilis</name>
    <dbReference type="NCBI Taxonomy" id="1643428"/>
    <lineage>
        <taxon>Bacteria</taxon>
        <taxon>Pseudomonadati</taxon>
        <taxon>Candidatus Kryptoniota</taxon>
        <taxon>Candidatus Thermokryptus</taxon>
    </lineage>
</organism>
<dbReference type="AlphaFoldDB" id="A0A0S4N3V2"/>
<dbReference type="STRING" id="1643428.GCA_001442855_01062"/>
<name>A0A0S4N3V2_9BACT</name>
<dbReference type="EMBL" id="FAOO01000006">
    <property type="protein sequence ID" value="CUU04831.1"/>
    <property type="molecule type" value="Genomic_DNA"/>
</dbReference>
<dbReference type="OrthoDB" id="9802961at2"/>
<sequence>MFKKCPSCGNIWNTKDEFLEDTNLTLVGYQKFMGLYGGGYLLFRHGIKTCGTTLAVKAALFSTGTSTTQRLNRLIKKNAGSDEPA</sequence>